<dbReference type="AlphaFoldDB" id="A0A2K3P5L2"/>
<name>A0A2K3P5L2_TRIPR</name>
<evidence type="ECO:0000313" key="2">
    <source>
        <dbReference type="Proteomes" id="UP000236291"/>
    </source>
</evidence>
<comment type="caution">
    <text evidence="1">The sequence shown here is derived from an EMBL/GenBank/DDBJ whole genome shotgun (WGS) entry which is preliminary data.</text>
</comment>
<organism evidence="1 2">
    <name type="scientific">Trifolium pratense</name>
    <name type="common">Red clover</name>
    <dbReference type="NCBI Taxonomy" id="57577"/>
    <lineage>
        <taxon>Eukaryota</taxon>
        <taxon>Viridiplantae</taxon>
        <taxon>Streptophyta</taxon>
        <taxon>Embryophyta</taxon>
        <taxon>Tracheophyta</taxon>
        <taxon>Spermatophyta</taxon>
        <taxon>Magnoliopsida</taxon>
        <taxon>eudicotyledons</taxon>
        <taxon>Gunneridae</taxon>
        <taxon>Pentapetalae</taxon>
        <taxon>rosids</taxon>
        <taxon>fabids</taxon>
        <taxon>Fabales</taxon>
        <taxon>Fabaceae</taxon>
        <taxon>Papilionoideae</taxon>
        <taxon>50 kb inversion clade</taxon>
        <taxon>NPAAA clade</taxon>
        <taxon>Hologalegina</taxon>
        <taxon>IRL clade</taxon>
        <taxon>Trifolieae</taxon>
        <taxon>Trifolium</taxon>
    </lineage>
</organism>
<protein>
    <submittedName>
        <fullName evidence="1">Uncharacterized protein</fullName>
    </submittedName>
</protein>
<accession>A0A2K3P5L2</accession>
<dbReference type="Proteomes" id="UP000236291">
    <property type="component" value="Unassembled WGS sequence"/>
</dbReference>
<reference evidence="1 2" key="1">
    <citation type="journal article" date="2014" name="Am. J. Bot.">
        <title>Genome assembly and annotation for red clover (Trifolium pratense; Fabaceae).</title>
        <authorList>
            <person name="Istvanek J."/>
            <person name="Jaros M."/>
            <person name="Krenek A."/>
            <person name="Repkova J."/>
        </authorList>
    </citation>
    <scope>NUCLEOTIDE SEQUENCE [LARGE SCALE GENOMIC DNA]</scope>
    <source>
        <strain evidence="2">cv. Tatra</strain>
        <tissue evidence="1">Young leaves</tissue>
    </source>
</reference>
<gene>
    <name evidence="1" type="ORF">L195_g007151</name>
</gene>
<sequence length="97" mass="11088">MITAALNPEIIKAFAAGVILSTTFIHVPFGVFQEALARLTTQDEFDYNCPGLADQNPDELEESGVPWLYASISESDIEEWPKLTEYFRRYRELENED</sequence>
<dbReference type="EMBL" id="ASHM01003912">
    <property type="protein sequence ID" value="PNY10569.1"/>
    <property type="molecule type" value="Genomic_DNA"/>
</dbReference>
<reference evidence="1 2" key="2">
    <citation type="journal article" date="2017" name="Front. Plant Sci.">
        <title>Gene Classification and Mining of Molecular Markers Useful in Red Clover (Trifolium pratense) Breeding.</title>
        <authorList>
            <person name="Istvanek J."/>
            <person name="Dluhosova J."/>
            <person name="Dluhos P."/>
            <person name="Patkova L."/>
            <person name="Nedelnik J."/>
            <person name="Repkova J."/>
        </authorList>
    </citation>
    <scope>NUCLEOTIDE SEQUENCE [LARGE SCALE GENOMIC DNA]</scope>
    <source>
        <strain evidence="2">cv. Tatra</strain>
        <tissue evidence="1">Young leaves</tissue>
    </source>
</reference>
<evidence type="ECO:0000313" key="1">
    <source>
        <dbReference type="EMBL" id="PNY10569.1"/>
    </source>
</evidence>
<proteinExistence type="predicted"/>